<feature type="compositionally biased region" description="Acidic residues" evidence="4">
    <location>
        <begin position="305"/>
        <end position="319"/>
    </location>
</feature>
<dbReference type="InterPro" id="IPR001965">
    <property type="entry name" value="Znf_PHD"/>
</dbReference>
<evidence type="ECO:0000256" key="1">
    <source>
        <dbReference type="ARBA" id="ARBA00022723"/>
    </source>
</evidence>
<dbReference type="GO" id="GO:0008270">
    <property type="term" value="F:zinc ion binding"/>
    <property type="evidence" value="ECO:0007669"/>
    <property type="project" value="UniProtKB-KW"/>
</dbReference>
<dbReference type="InterPro" id="IPR043145">
    <property type="entry name" value="Znf_ZZ_sf"/>
</dbReference>
<dbReference type="EMBL" id="CP090164">
    <property type="protein sequence ID" value="UJO14282.1"/>
    <property type="molecule type" value="Genomic_DNA"/>
</dbReference>
<dbReference type="SUPFAM" id="SSF57903">
    <property type="entry name" value="FYVE/PHD zinc finger"/>
    <property type="match status" value="1"/>
</dbReference>
<evidence type="ECO:0000313" key="7">
    <source>
        <dbReference type="Proteomes" id="UP000756132"/>
    </source>
</evidence>
<gene>
    <name evidence="6" type="ORF">CLAFUR5_03602</name>
</gene>
<protein>
    <recommendedName>
        <fullName evidence="5">ZZ-type domain-containing protein</fullName>
    </recommendedName>
</protein>
<dbReference type="PROSITE" id="PS01357">
    <property type="entry name" value="ZF_ZZ_1"/>
    <property type="match status" value="1"/>
</dbReference>
<dbReference type="GeneID" id="71983480"/>
<feature type="compositionally biased region" description="Basic and acidic residues" evidence="4">
    <location>
        <begin position="334"/>
        <end position="350"/>
    </location>
</feature>
<dbReference type="InterPro" id="IPR000433">
    <property type="entry name" value="Znf_ZZ"/>
</dbReference>
<dbReference type="RefSeq" id="XP_047758648.1">
    <property type="nucleotide sequence ID" value="XM_047902750.1"/>
</dbReference>
<keyword evidence="1" id="KW-0479">Metal-binding</keyword>
<dbReference type="SUPFAM" id="SSF57850">
    <property type="entry name" value="RING/U-box"/>
    <property type="match status" value="1"/>
</dbReference>
<dbReference type="AlphaFoldDB" id="A0A9Q8P5Z5"/>
<feature type="region of interest" description="Disordered" evidence="4">
    <location>
        <begin position="279"/>
        <end position="373"/>
    </location>
</feature>
<name>A0A9Q8P5Z5_PASFU</name>
<evidence type="ECO:0000256" key="2">
    <source>
        <dbReference type="ARBA" id="ARBA00022771"/>
    </source>
</evidence>
<dbReference type="Gene3D" id="3.30.60.90">
    <property type="match status" value="1"/>
</dbReference>
<proteinExistence type="predicted"/>
<keyword evidence="7" id="KW-1185">Reference proteome</keyword>
<dbReference type="SMART" id="SM00249">
    <property type="entry name" value="PHD"/>
    <property type="match status" value="1"/>
</dbReference>
<reference evidence="6" key="2">
    <citation type="journal article" date="2022" name="Microb. Genom.">
        <title>A chromosome-scale genome assembly of the tomato pathogen Cladosporium fulvum reveals a compartmentalized genome architecture and the presence of a dispensable chromosome.</title>
        <authorList>
            <person name="Zaccaron A.Z."/>
            <person name="Chen L.H."/>
            <person name="Samaras A."/>
            <person name="Stergiopoulos I."/>
        </authorList>
    </citation>
    <scope>NUCLEOTIDE SEQUENCE</scope>
    <source>
        <strain evidence="6">Race5_Kim</strain>
    </source>
</reference>
<organism evidence="6 7">
    <name type="scientific">Passalora fulva</name>
    <name type="common">Tomato leaf mold</name>
    <name type="synonym">Cladosporium fulvum</name>
    <dbReference type="NCBI Taxonomy" id="5499"/>
    <lineage>
        <taxon>Eukaryota</taxon>
        <taxon>Fungi</taxon>
        <taxon>Dikarya</taxon>
        <taxon>Ascomycota</taxon>
        <taxon>Pezizomycotina</taxon>
        <taxon>Dothideomycetes</taxon>
        <taxon>Dothideomycetidae</taxon>
        <taxon>Mycosphaerellales</taxon>
        <taxon>Mycosphaerellaceae</taxon>
        <taxon>Fulvia</taxon>
    </lineage>
</organism>
<evidence type="ECO:0000313" key="6">
    <source>
        <dbReference type="EMBL" id="UJO14282.1"/>
    </source>
</evidence>
<feature type="compositionally biased region" description="Low complexity" evidence="4">
    <location>
        <begin position="360"/>
        <end position="373"/>
    </location>
</feature>
<evidence type="ECO:0000259" key="5">
    <source>
        <dbReference type="PROSITE" id="PS01357"/>
    </source>
</evidence>
<dbReference type="KEGG" id="ffu:CLAFUR5_03602"/>
<accession>A0A9Q8P5Z5</accession>
<dbReference type="Proteomes" id="UP000756132">
    <property type="component" value="Chromosome 2"/>
</dbReference>
<evidence type="ECO:0000256" key="3">
    <source>
        <dbReference type="ARBA" id="ARBA00022833"/>
    </source>
</evidence>
<sequence length="373" mass="41779">MRQRGLQRKRSRSPNPRVFKIPMVAKKPVLEDAAAAINAELQNDPARDAIMRFSGPGVRPKVGNRLLTQAEMDEKWDASRVMSGLGNMTTESMELLREQQREAHAVAHEANTDHDNLEIPKFNEDTKPVDHRAVLIDNCESCGTRIKAVHYKCFDCPDYVFCEQCYTGGNHDHGVHHRFAKLCKPFTTEPAIAEVFCKCQSISIENMVLCTTCNVPFHPGCFGLGCKSGRHYNDNTMVRESSKKADYNAWRGGKAFECRQCMQAKADAAMHTVPEVAEEDGEDEVIPDAPTQTASNFSRKRTADEFDEDIADEDGDMGLDEVAPAPTAKRHKPEKVTKEVEIDDDLKSLFEEDPEEEEQASTQATATFTLPIR</sequence>
<keyword evidence="2" id="KW-0863">Zinc-finger</keyword>
<reference evidence="6" key="1">
    <citation type="submission" date="2021-12" db="EMBL/GenBank/DDBJ databases">
        <authorList>
            <person name="Zaccaron A."/>
            <person name="Stergiopoulos I."/>
        </authorList>
    </citation>
    <scope>NUCLEOTIDE SEQUENCE</scope>
    <source>
        <strain evidence="6">Race5_Kim</strain>
    </source>
</reference>
<dbReference type="InterPro" id="IPR011011">
    <property type="entry name" value="Znf_FYVE_PHD"/>
</dbReference>
<feature type="domain" description="ZZ-type" evidence="5">
    <location>
        <begin position="139"/>
        <end position="165"/>
    </location>
</feature>
<keyword evidence="3" id="KW-0862">Zinc</keyword>
<evidence type="ECO:0000256" key="4">
    <source>
        <dbReference type="SAM" id="MobiDB-lite"/>
    </source>
</evidence>